<keyword evidence="3" id="KW-1003">Cell membrane</keyword>
<evidence type="ECO:0000256" key="8">
    <source>
        <dbReference type="SAM" id="Phobius"/>
    </source>
</evidence>
<dbReference type="GO" id="GO:0005886">
    <property type="term" value="C:plasma membrane"/>
    <property type="evidence" value="ECO:0007669"/>
    <property type="project" value="UniProtKB-SubCell"/>
</dbReference>
<feature type="region of interest" description="Disordered" evidence="7">
    <location>
        <begin position="1"/>
        <end position="20"/>
    </location>
</feature>
<evidence type="ECO:0000256" key="1">
    <source>
        <dbReference type="ARBA" id="ARBA00004236"/>
    </source>
</evidence>
<keyword evidence="6 8" id="KW-0472">Membrane</keyword>
<evidence type="ECO:0000313" key="10">
    <source>
        <dbReference type="Proteomes" id="UP000198582"/>
    </source>
</evidence>
<dbReference type="InterPro" id="IPR038468">
    <property type="entry name" value="MmpS_C"/>
</dbReference>
<dbReference type="RefSeq" id="WP_091617011.1">
    <property type="nucleotide sequence ID" value="NZ_FOEF01000004.1"/>
</dbReference>
<evidence type="ECO:0000256" key="7">
    <source>
        <dbReference type="SAM" id="MobiDB-lite"/>
    </source>
</evidence>
<keyword evidence="4 8" id="KW-0812">Transmembrane</keyword>
<evidence type="ECO:0000256" key="6">
    <source>
        <dbReference type="ARBA" id="ARBA00023136"/>
    </source>
</evidence>
<evidence type="ECO:0000256" key="2">
    <source>
        <dbReference type="ARBA" id="ARBA00007531"/>
    </source>
</evidence>
<dbReference type="Pfam" id="PF05423">
    <property type="entry name" value="Mycobact_memb"/>
    <property type="match status" value="1"/>
</dbReference>
<comment type="subcellular location">
    <subcellularLocation>
        <location evidence="1">Cell membrane</location>
    </subcellularLocation>
</comment>
<dbReference type="OrthoDB" id="3694999at2"/>
<comment type="similarity">
    <text evidence="2">Belongs to the MmpS family.</text>
</comment>
<gene>
    <name evidence="9" type="ORF">SAMN04489732_104462</name>
</gene>
<name>A0A1H8W177_9PSEU</name>
<feature type="transmembrane region" description="Helical" evidence="8">
    <location>
        <begin position="25"/>
        <end position="45"/>
    </location>
</feature>
<evidence type="ECO:0000256" key="5">
    <source>
        <dbReference type="ARBA" id="ARBA00022989"/>
    </source>
</evidence>
<dbReference type="AlphaFoldDB" id="A0A1H8W177"/>
<sequence length="165" mass="16542">MSVPAATPPEPAPGRPGPSRFRPSGSVVVVIGVIAVAFVVASYVMPKAAPAADEGPATPVVGIAKAEPVVQPATHTVVYQLLGPAGGARNLTYVATGADLEQLAAVITPWSFTATRTGPAGQVQFSSLAAQNTGPGELTCRIVVDGVLVAEKSVSGEGRQLSCTA</sequence>
<protein>
    <submittedName>
        <fullName evidence="9">Membrane protein</fullName>
    </submittedName>
</protein>
<dbReference type="InterPro" id="IPR008693">
    <property type="entry name" value="MmpS"/>
</dbReference>
<organism evidence="9 10">
    <name type="scientific">Amycolatopsis saalfeldensis</name>
    <dbReference type="NCBI Taxonomy" id="394193"/>
    <lineage>
        <taxon>Bacteria</taxon>
        <taxon>Bacillati</taxon>
        <taxon>Actinomycetota</taxon>
        <taxon>Actinomycetes</taxon>
        <taxon>Pseudonocardiales</taxon>
        <taxon>Pseudonocardiaceae</taxon>
        <taxon>Amycolatopsis</taxon>
    </lineage>
</organism>
<keyword evidence="10" id="KW-1185">Reference proteome</keyword>
<evidence type="ECO:0000256" key="4">
    <source>
        <dbReference type="ARBA" id="ARBA00022692"/>
    </source>
</evidence>
<evidence type="ECO:0000313" key="9">
    <source>
        <dbReference type="EMBL" id="SEP21334.1"/>
    </source>
</evidence>
<dbReference type="EMBL" id="FOEF01000004">
    <property type="protein sequence ID" value="SEP21334.1"/>
    <property type="molecule type" value="Genomic_DNA"/>
</dbReference>
<evidence type="ECO:0000256" key="3">
    <source>
        <dbReference type="ARBA" id="ARBA00022475"/>
    </source>
</evidence>
<reference evidence="10" key="1">
    <citation type="submission" date="2016-10" db="EMBL/GenBank/DDBJ databases">
        <authorList>
            <person name="Varghese N."/>
            <person name="Submissions S."/>
        </authorList>
    </citation>
    <scope>NUCLEOTIDE SEQUENCE [LARGE SCALE GENOMIC DNA]</scope>
    <source>
        <strain evidence="10">DSM 44993</strain>
    </source>
</reference>
<proteinExistence type="inferred from homology"/>
<keyword evidence="5 8" id="KW-1133">Transmembrane helix</keyword>
<dbReference type="Proteomes" id="UP000198582">
    <property type="component" value="Unassembled WGS sequence"/>
</dbReference>
<feature type="compositionally biased region" description="Pro residues" evidence="7">
    <location>
        <begin position="1"/>
        <end position="16"/>
    </location>
</feature>
<accession>A0A1H8W177</accession>
<dbReference type="Gene3D" id="2.60.40.2880">
    <property type="entry name" value="MmpS1-5, C-terminal soluble domain"/>
    <property type="match status" value="1"/>
</dbReference>